<dbReference type="InterPro" id="IPR036086">
    <property type="entry name" value="ParB/Sulfiredoxin_sf"/>
</dbReference>
<dbReference type="InterPro" id="IPR003115">
    <property type="entry name" value="ParB_N"/>
</dbReference>
<dbReference type="InterPro" id="IPR050385">
    <property type="entry name" value="Archaeal_FAD_synthase"/>
</dbReference>
<name>A0ABS1X4U1_9GAMM</name>
<accession>A0ABS1X4U1</accession>
<feature type="domain" description="ParB-like N-terminal" evidence="3">
    <location>
        <begin position="147"/>
        <end position="224"/>
    </location>
</feature>
<dbReference type="NCBIfam" id="TIGR00125">
    <property type="entry name" value="cyt_tran_rel"/>
    <property type="match status" value="1"/>
</dbReference>
<dbReference type="Proteomes" id="UP000661077">
    <property type="component" value="Unassembled WGS sequence"/>
</dbReference>
<dbReference type="PANTHER" id="PTHR43793:SF1">
    <property type="entry name" value="FAD SYNTHASE"/>
    <property type="match status" value="1"/>
</dbReference>
<dbReference type="Pfam" id="PF01467">
    <property type="entry name" value="CTP_transf_like"/>
    <property type="match status" value="1"/>
</dbReference>
<dbReference type="PANTHER" id="PTHR43793">
    <property type="entry name" value="FAD SYNTHASE"/>
    <property type="match status" value="1"/>
</dbReference>
<evidence type="ECO:0000259" key="3">
    <source>
        <dbReference type="SMART" id="SM00470"/>
    </source>
</evidence>
<dbReference type="RefSeq" id="WP_203170389.1">
    <property type="nucleotide sequence ID" value="NZ_JAEVLS010000008.1"/>
</dbReference>
<dbReference type="Gene3D" id="3.90.1530.10">
    <property type="entry name" value="Conserved hypothetical protein from pyrococcus furiosus pfu- 392566-001, ParB domain"/>
    <property type="match status" value="1"/>
</dbReference>
<evidence type="ECO:0000256" key="2">
    <source>
        <dbReference type="ARBA" id="ARBA00022695"/>
    </source>
</evidence>
<gene>
    <name evidence="4" type="ORF">JM946_26245</name>
</gene>
<dbReference type="EMBL" id="JAEVLS010000008">
    <property type="protein sequence ID" value="MBM0108246.1"/>
    <property type="molecule type" value="Genomic_DNA"/>
</dbReference>
<evidence type="ECO:0000313" key="5">
    <source>
        <dbReference type="Proteomes" id="UP000661077"/>
    </source>
</evidence>
<reference evidence="4 5" key="1">
    <citation type="journal article" date="2021" name="Int. J. Syst. Evol. Microbiol.">
        <title>Steroidobacter gossypii sp. nov., isolated from soil of cotton cropping field.</title>
        <authorList>
            <person name="Huang R."/>
            <person name="Yang S."/>
            <person name="Zhen C."/>
            <person name="Liu W."/>
        </authorList>
    </citation>
    <scope>NUCLEOTIDE SEQUENCE [LARGE SCALE GENOMIC DNA]</scope>
    <source>
        <strain evidence="4 5">S1-65</strain>
    </source>
</reference>
<dbReference type="Gene3D" id="3.40.50.620">
    <property type="entry name" value="HUPs"/>
    <property type="match status" value="1"/>
</dbReference>
<dbReference type="InterPro" id="IPR014729">
    <property type="entry name" value="Rossmann-like_a/b/a_fold"/>
</dbReference>
<keyword evidence="2 4" id="KW-0548">Nucleotidyltransferase</keyword>
<keyword evidence="1" id="KW-0808">Transferase</keyword>
<sequence length="335" mass="37937">MRVYTTGVFDILHRGHLNILTQAAALGELTVGIMSDQGVEETKGARPILTLEERDAQIRSLPFVAEVIHYTDVDQRPNYAALRPDIVVQGDDWLFSADRTPALNFLRDHGIRLVLLPRTQGISTTEIRKRVERSRRRDEQFLRDRLRMVPIEQLKRFEAHEEAKVERLIAKIRADRTFFNPISVVREMIVIDGANRFEALRRLGAQAVPCVVYDYSEVDLLGNVHFVNNGTVTRLSEFAREVGEPVEFPRRSPEDIRAAAESGKLIPNGETFHRVPQSVIRLPIPLASLMSSEPFDLTAYLERSISSGQIRFYASGVYVCDEWRGANESPSALTA</sequence>
<dbReference type="GO" id="GO:0016779">
    <property type="term" value="F:nucleotidyltransferase activity"/>
    <property type="evidence" value="ECO:0007669"/>
    <property type="project" value="UniProtKB-KW"/>
</dbReference>
<evidence type="ECO:0000313" key="4">
    <source>
        <dbReference type="EMBL" id="MBM0108246.1"/>
    </source>
</evidence>
<comment type="caution">
    <text evidence="4">The sequence shown here is derived from an EMBL/GenBank/DDBJ whole genome shotgun (WGS) entry which is preliminary data.</text>
</comment>
<protein>
    <submittedName>
        <fullName evidence="4">Adenylyltransferase/cytidyltransferase family protein</fullName>
    </submittedName>
</protein>
<proteinExistence type="predicted"/>
<dbReference type="InterPro" id="IPR004821">
    <property type="entry name" value="Cyt_trans-like"/>
</dbReference>
<keyword evidence="5" id="KW-1185">Reference proteome</keyword>
<dbReference type="SUPFAM" id="SSF52374">
    <property type="entry name" value="Nucleotidylyl transferase"/>
    <property type="match status" value="1"/>
</dbReference>
<organism evidence="4 5">
    <name type="scientific">Steroidobacter gossypii</name>
    <dbReference type="NCBI Taxonomy" id="2805490"/>
    <lineage>
        <taxon>Bacteria</taxon>
        <taxon>Pseudomonadati</taxon>
        <taxon>Pseudomonadota</taxon>
        <taxon>Gammaproteobacteria</taxon>
        <taxon>Steroidobacterales</taxon>
        <taxon>Steroidobacteraceae</taxon>
        <taxon>Steroidobacter</taxon>
    </lineage>
</organism>
<dbReference type="SMART" id="SM00470">
    <property type="entry name" value="ParB"/>
    <property type="match status" value="1"/>
</dbReference>
<dbReference type="SUPFAM" id="SSF110849">
    <property type="entry name" value="ParB/Sulfiredoxin"/>
    <property type="match status" value="1"/>
</dbReference>
<evidence type="ECO:0000256" key="1">
    <source>
        <dbReference type="ARBA" id="ARBA00022679"/>
    </source>
</evidence>